<dbReference type="GO" id="GO:0006629">
    <property type="term" value="P:lipid metabolic process"/>
    <property type="evidence" value="ECO:0007669"/>
    <property type="project" value="InterPro"/>
</dbReference>
<dbReference type="Proteomes" id="UP000295198">
    <property type="component" value="Unassembled WGS sequence"/>
</dbReference>
<protein>
    <recommendedName>
        <fullName evidence="1">Altered inheritance of mitochondria protein 6</fullName>
    </recommendedName>
</protein>
<dbReference type="PANTHER" id="PTHR31571">
    <property type="entry name" value="ALTERED INHERITANCE OF MITOCHONDRIA PROTEIN 6"/>
    <property type="match status" value="1"/>
</dbReference>
<accession>A0A4Q4Z997</accession>
<gene>
    <name evidence="2" type="ORF">EKO23_16790</name>
</gene>
<evidence type="ECO:0000313" key="2">
    <source>
        <dbReference type="EMBL" id="RYP84128.1"/>
    </source>
</evidence>
<dbReference type="AlphaFoldDB" id="A0A4Q4Z997"/>
<keyword evidence="3" id="KW-1185">Reference proteome</keyword>
<sequence length="244" mass="27038">MSEIGRRLTRAFAHNDYAQARPLLDALAHGFAAIEADIHLVGGELLVGHSKGDLVPGRTLATTYLDPLAELVEQSGRIYPDDPLVLLVDVKSEGAPAWPVLRDQLAAYAPMLVRHETAGVVDGPVAVVVSGHVDLPAMEAEPVRYCSADGRIQDLSTGRLSPVTTMVSAKWSHLFRWRGWFPMSRRQRARLRALVAEAHRQGRQIRFWGTNRRMWPELVAADVDLVIADDLGDMVVWFQRNGHA</sequence>
<dbReference type="EMBL" id="SDKM01000026">
    <property type="protein sequence ID" value="RYP84128.1"/>
    <property type="molecule type" value="Genomic_DNA"/>
</dbReference>
<dbReference type="SUPFAM" id="SSF51695">
    <property type="entry name" value="PLC-like phosphodiesterases"/>
    <property type="match status" value="1"/>
</dbReference>
<proteinExistence type="predicted"/>
<evidence type="ECO:0000256" key="1">
    <source>
        <dbReference type="ARBA" id="ARBA00014286"/>
    </source>
</evidence>
<reference evidence="2 3" key="1">
    <citation type="submission" date="2019-01" db="EMBL/GenBank/DDBJ databases">
        <title>Nocardioides guangzhouensis sp. nov., an actinobacterium isolated from soil.</title>
        <authorList>
            <person name="Fu Y."/>
            <person name="Cai Y."/>
            <person name="Lin Z."/>
            <person name="Chen P."/>
        </authorList>
    </citation>
    <scope>NUCLEOTIDE SEQUENCE [LARGE SCALE GENOMIC DNA]</scope>
    <source>
        <strain evidence="2 3">130</strain>
    </source>
</reference>
<dbReference type="InterPro" id="IPR017946">
    <property type="entry name" value="PLC-like_Pdiesterase_TIM-brl"/>
</dbReference>
<dbReference type="GO" id="GO:0008081">
    <property type="term" value="F:phosphoric diester hydrolase activity"/>
    <property type="evidence" value="ECO:0007669"/>
    <property type="project" value="InterPro"/>
</dbReference>
<comment type="caution">
    <text evidence="2">The sequence shown here is derived from an EMBL/GenBank/DDBJ whole genome shotgun (WGS) entry which is preliminary data.</text>
</comment>
<name>A0A4Q4Z997_9ACTN</name>
<dbReference type="OrthoDB" id="384721at2"/>
<organism evidence="2 3">
    <name type="scientific">Nocardioides guangzhouensis</name>
    <dbReference type="NCBI Taxonomy" id="2497878"/>
    <lineage>
        <taxon>Bacteria</taxon>
        <taxon>Bacillati</taxon>
        <taxon>Actinomycetota</taxon>
        <taxon>Actinomycetes</taxon>
        <taxon>Propionibacteriales</taxon>
        <taxon>Nocardioidaceae</taxon>
        <taxon>Nocardioides</taxon>
    </lineage>
</organism>
<dbReference type="InterPro" id="IPR051236">
    <property type="entry name" value="HAT_RTT109-like"/>
</dbReference>
<dbReference type="PANTHER" id="PTHR31571:SF1">
    <property type="entry name" value="ALTERED INHERITANCE OF MITOCHONDRIA PROTEIN 6"/>
    <property type="match status" value="1"/>
</dbReference>
<evidence type="ECO:0000313" key="3">
    <source>
        <dbReference type="Proteomes" id="UP000295198"/>
    </source>
</evidence>
<dbReference type="RefSeq" id="WP_134719278.1">
    <property type="nucleotide sequence ID" value="NZ_SDKM01000026.1"/>
</dbReference>